<dbReference type="AlphaFoldDB" id="A0A6F8XIQ8"/>
<keyword evidence="1" id="KW-0472">Membrane</keyword>
<evidence type="ECO:0000313" key="2">
    <source>
        <dbReference type="EMBL" id="BCB73695.1"/>
    </source>
</evidence>
<evidence type="ECO:0000256" key="1">
    <source>
        <dbReference type="SAM" id="Phobius"/>
    </source>
</evidence>
<proteinExistence type="predicted"/>
<name>A0A6F8XIQ8_9ACTN</name>
<dbReference type="KEGG" id="pfla:Pflav_001050"/>
<reference evidence="2 3" key="2">
    <citation type="submission" date="2020-03" db="EMBL/GenBank/DDBJ databases">
        <authorList>
            <person name="Ichikawa N."/>
            <person name="Kimura A."/>
            <person name="Kitahashi Y."/>
            <person name="Uohara A."/>
        </authorList>
    </citation>
    <scope>NUCLEOTIDE SEQUENCE [LARGE SCALE GENOMIC DNA]</scope>
    <source>
        <strain evidence="2 3">NBRC 107702</strain>
    </source>
</reference>
<organism evidence="2 3">
    <name type="scientific">Phytohabitans flavus</name>
    <dbReference type="NCBI Taxonomy" id="1076124"/>
    <lineage>
        <taxon>Bacteria</taxon>
        <taxon>Bacillati</taxon>
        <taxon>Actinomycetota</taxon>
        <taxon>Actinomycetes</taxon>
        <taxon>Micromonosporales</taxon>
        <taxon>Micromonosporaceae</taxon>
    </lineage>
</organism>
<reference evidence="2 3" key="1">
    <citation type="submission" date="2020-03" db="EMBL/GenBank/DDBJ databases">
        <title>Whole genome shotgun sequence of Phytohabitans flavus NBRC 107702.</title>
        <authorList>
            <person name="Komaki H."/>
            <person name="Tamura T."/>
        </authorList>
    </citation>
    <scope>NUCLEOTIDE SEQUENCE [LARGE SCALE GENOMIC DNA]</scope>
    <source>
        <strain evidence="2 3">NBRC 107702</strain>
    </source>
</reference>
<feature type="transmembrane region" description="Helical" evidence="1">
    <location>
        <begin position="28"/>
        <end position="47"/>
    </location>
</feature>
<evidence type="ECO:0000313" key="3">
    <source>
        <dbReference type="Proteomes" id="UP000502508"/>
    </source>
</evidence>
<accession>A0A6F8XIQ8</accession>
<dbReference type="RefSeq" id="WP_173032807.1">
    <property type="nucleotide sequence ID" value="NZ_AP022870.1"/>
</dbReference>
<keyword evidence="1" id="KW-1133">Transmembrane helix</keyword>
<dbReference type="EMBL" id="AP022870">
    <property type="protein sequence ID" value="BCB73695.1"/>
    <property type="molecule type" value="Genomic_DNA"/>
</dbReference>
<keyword evidence="1" id="KW-0812">Transmembrane</keyword>
<gene>
    <name evidence="2" type="ORF">Pflav_001050</name>
</gene>
<keyword evidence="3" id="KW-1185">Reference proteome</keyword>
<sequence length="48" mass="5054">MSDPHVVLLVGVVVAYEYIPRHIGTGLLWGWAGGWGLVIAAIAALIVV</sequence>
<protein>
    <submittedName>
        <fullName evidence="2">Uncharacterized protein</fullName>
    </submittedName>
</protein>
<dbReference type="Proteomes" id="UP000502508">
    <property type="component" value="Chromosome"/>
</dbReference>